<evidence type="ECO:0000313" key="1">
    <source>
        <dbReference type="EMBL" id="SBS77709.1"/>
    </source>
</evidence>
<gene>
    <name evidence="1" type="ORF">MHPYR_470043</name>
</gene>
<organism evidence="1">
    <name type="scientific">uncultured Mycobacterium sp</name>
    <dbReference type="NCBI Taxonomy" id="171292"/>
    <lineage>
        <taxon>Bacteria</taxon>
        <taxon>Bacillati</taxon>
        <taxon>Actinomycetota</taxon>
        <taxon>Actinomycetes</taxon>
        <taxon>Mycobacteriales</taxon>
        <taxon>Mycobacteriaceae</taxon>
        <taxon>Mycobacterium</taxon>
        <taxon>environmental samples</taxon>
    </lineage>
</organism>
<protein>
    <recommendedName>
        <fullName evidence="2">JAB domain-containing protein</fullName>
    </recommendedName>
</protein>
<evidence type="ECO:0008006" key="2">
    <source>
        <dbReference type="Google" id="ProtNLM"/>
    </source>
</evidence>
<proteinExistence type="predicted"/>
<accession>A0A1Y5PK56</accession>
<name>A0A1Y5PK56_9MYCO</name>
<reference evidence="1" key="1">
    <citation type="submission" date="2016-03" db="EMBL/GenBank/DDBJ databases">
        <authorList>
            <person name="Ploux O."/>
        </authorList>
    </citation>
    <scope>NUCLEOTIDE SEQUENCE</scope>
    <source>
        <strain evidence="1">UC10</strain>
    </source>
</reference>
<dbReference type="AlphaFoldDB" id="A0A1Y5PK56"/>
<dbReference type="EMBL" id="FLQS01000042">
    <property type="protein sequence ID" value="SBS77709.1"/>
    <property type="molecule type" value="Genomic_DNA"/>
</dbReference>
<sequence>MYSVRIGADLAEPLHEYLAAPIERMAFLLSQVSSEPDDNNTTSWTARDILYLSDEADYAYQDDEGMELADHVRPKILQAATKAGAALIEVHSHGSTAWPAAFSRTDLVGLREVAPQMLWRLPRRPYTAIVLHDQDVDALVWTARNTPPIVPDTIGLGDRRLRPTGRSAERLSREAI</sequence>